<dbReference type="Gene3D" id="3.40.720.10">
    <property type="entry name" value="Alkaline Phosphatase, subunit A"/>
    <property type="match status" value="1"/>
</dbReference>
<reference evidence="2 3" key="1">
    <citation type="submission" date="2019-09" db="EMBL/GenBank/DDBJ databases">
        <title>Report of infection by Mycobacterium simiae a patient suffering from pulmonary tuberculosis.</title>
        <authorList>
            <person name="Mohanty P.S."/>
            <person name="Bansal A.K."/>
            <person name="Singh H."/>
            <person name="Sharma S."/>
            <person name="Patil S.A."/>
            <person name="Upadhaya P."/>
            <person name="Singh P.K."/>
            <person name="Kumar D."/>
            <person name="Kumar S."/>
            <person name="Singh R.K."/>
            <person name="Chaudhary B."/>
        </authorList>
    </citation>
    <scope>NUCLEOTIDE SEQUENCE [LARGE SCALE GENOMIC DNA]</scope>
    <source>
        <strain evidence="2 3">JAL-560-SIM</strain>
    </source>
</reference>
<dbReference type="InterPro" id="IPR002591">
    <property type="entry name" value="Phosphodiest/P_Trfase"/>
</dbReference>
<evidence type="ECO:0000256" key="1">
    <source>
        <dbReference type="SAM" id="MobiDB-lite"/>
    </source>
</evidence>
<accession>A0A5B1BS65</accession>
<protein>
    <submittedName>
        <fullName evidence="2">Alkaline phosphatase family protein</fullName>
    </submittedName>
</protein>
<dbReference type="OrthoDB" id="9779267at2"/>
<evidence type="ECO:0000313" key="2">
    <source>
        <dbReference type="EMBL" id="KAA1250250.1"/>
    </source>
</evidence>
<feature type="region of interest" description="Disordered" evidence="1">
    <location>
        <begin position="387"/>
        <end position="411"/>
    </location>
</feature>
<dbReference type="Pfam" id="PF01663">
    <property type="entry name" value="Phosphodiest"/>
    <property type="match status" value="1"/>
</dbReference>
<dbReference type="RefSeq" id="WP_149653912.1">
    <property type="nucleotide sequence ID" value="NZ_VTZN01000051.1"/>
</dbReference>
<sequence length="411" mass="43631">MPGSIRDVLPSAAALLGVSGVADKLGVVDHVGRVERVLVVLVDGMGWHLLPELACDAPLLASVLTGATGRLSQLVCAFPSTTPTSLVSLGTGAEPGEHGILGFTLKIPGTDRVLNHIRWRDDPPHTQWQPLPTWFERLTQHGVPARVVLPEWFLGSGLTAAAYRGAQFRPTRHAQDYAEQIIDELSAAPGLVYGYTAELDTAAHVFGIGSDQWHAAATSVDALLTRLVAGLPADTVLLVTADHGGLNVAADARVDLDADPRLTAGIRVVAGEPRVRYLHTLPGATADVLATWTEVLSGWADVRSREEAVATAMFGPVHPRNLPRIGDVVVTCSSDTAVLATGHEPPETARLIGFHGGATAAEMAIPLIVFPASSKPQPRNAIHRVEHEPKDELAPNPLRILGFPPRSPQFT</sequence>
<dbReference type="PANTHER" id="PTHR10151:SF120">
    <property type="entry name" value="BIS(5'-ADENOSYL)-TRIPHOSPHATASE"/>
    <property type="match status" value="1"/>
</dbReference>
<dbReference type="InterPro" id="IPR017850">
    <property type="entry name" value="Alkaline_phosphatase_core_sf"/>
</dbReference>
<name>A0A5B1BS65_MYCSI</name>
<dbReference type="GO" id="GO:0016787">
    <property type="term" value="F:hydrolase activity"/>
    <property type="evidence" value="ECO:0007669"/>
    <property type="project" value="UniProtKB-ARBA"/>
</dbReference>
<keyword evidence="3" id="KW-1185">Reference proteome</keyword>
<organism evidence="2 3">
    <name type="scientific">Mycobacterium simiae</name>
    <name type="common">Mycobacterium habana</name>
    <dbReference type="NCBI Taxonomy" id="1784"/>
    <lineage>
        <taxon>Bacteria</taxon>
        <taxon>Bacillati</taxon>
        <taxon>Actinomycetota</taxon>
        <taxon>Actinomycetes</taxon>
        <taxon>Mycobacteriales</taxon>
        <taxon>Mycobacteriaceae</taxon>
        <taxon>Mycobacterium</taxon>
        <taxon>Mycobacterium simiae complex</taxon>
    </lineage>
</organism>
<gene>
    <name evidence="2" type="ORF">F0Q45_10590</name>
</gene>
<dbReference type="SUPFAM" id="SSF53649">
    <property type="entry name" value="Alkaline phosphatase-like"/>
    <property type="match status" value="1"/>
</dbReference>
<evidence type="ECO:0000313" key="3">
    <source>
        <dbReference type="Proteomes" id="UP000324701"/>
    </source>
</evidence>
<proteinExistence type="predicted"/>
<dbReference type="Proteomes" id="UP000324701">
    <property type="component" value="Unassembled WGS sequence"/>
</dbReference>
<dbReference type="AlphaFoldDB" id="A0A5B1BS65"/>
<dbReference type="EMBL" id="VTZN01000051">
    <property type="protein sequence ID" value="KAA1250250.1"/>
    <property type="molecule type" value="Genomic_DNA"/>
</dbReference>
<dbReference type="PANTHER" id="PTHR10151">
    <property type="entry name" value="ECTONUCLEOTIDE PYROPHOSPHATASE/PHOSPHODIESTERASE"/>
    <property type="match status" value="1"/>
</dbReference>
<comment type="caution">
    <text evidence="2">The sequence shown here is derived from an EMBL/GenBank/DDBJ whole genome shotgun (WGS) entry which is preliminary data.</text>
</comment>